<dbReference type="Proteomes" id="UP000245060">
    <property type="component" value="Unassembled WGS sequence"/>
</dbReference>
<comment type="caution">
    <text evidence="1">The sequence shown here is derived from an EMBL/GenBank/DDBJ whole genome shotgun (WGS) entry which is preliminary data.</text>
</comment>
<name>A0ABQ0NPT0_9MYCO</name>
<gene>
    <name evidence="1" type="ORF">MmonteBS_25190</name>
</gene>
<organism evidence="1 2">
    <name type="scientific">Mycobacterium montefiorense</name>
    <dbReference type="NCBI Taxonomy" id="154654"/>
    <lineage>
        <taxon>Bacteria</taxon>
        <taxon>Bacillati</taxon>
        <taxon>Actinomycetota</taxon>
        <taxon>Actinomycetes</taxon>
        <taxon>Mycobacteriales</taxon>
        <taxon>Mycobacteriaceae</taxon>
        <taxon>Mycobacterium</taxon>
        <taxon>Mycobacterium simiae complex</taxon>
    </lineage>
</organism>
<proteinExistence type="predicted"/>
<reference evidence="2" key="1">
    <citation type="submission" date="2018-04" db="EMBL/GenBank/DDBJ databases">
        <title>Draft genome sequence of Mycobacterium montefiorense isolated from Japanese black salamander.</title>
        <authorList>
            <person name="Fukano H."/>
            <person name="Yoshida M."/>
            <person name="Shimizu A."/>
            <person name="Iwao H."/>
            <person name="Kurata O."/>
            <person name="Katayama Y."/>
            <person name="Omatsu T."/>
            <person name="Mizutani T."/>
            <person name="Wada S."/>
            <person name="Hoshino Y."/>
        </authorList>
    </citation>
    <scope>NUCLEOTIDE SEQUENCE [LARGE SCALE GENOMIC DNA]</scope>
    <source>
        <strain evidence="2">BS</strain>
    </source>
</reference>
<evidence type="ECO:0000313" key="1">
    <source>
        <dbReference type="EMBL" id="GBG38147.1"/>
    </source>
</evidence>
<protein>
    <submittedName>
        <fullName evidence="1">Uncharacterized protein</fullName>
    </submittedName>
</protein>
<sequence>MDYHQRWLANAERLGVAGTVAAAIAGHHGITRDSFRVLEKMAEINDPHGKSFFLIPPGTTGDEARDATLLTYILNAGTGYGGPTRPRTDFPETPYGADEVRRIIARQQANSWSYDQDVGLVYRNGGRLVTTPNGMLMGLGGNRIQQLFSQQGGTAWGDIFMVNVSVDVEDPTGPARRLRQIVESGHAWYTDRNGRPSESILALDRVLHHEELHSQQWAAKGHTRMITAYIWEVVRDRLFGKTNRLEAQAGLADGGYLPTL</sequence>
<accession>A0ABQ0NPT0</accession>
<keyword evidence="2" id="KW-1185">Reference proteome</keyword>
<evidence type="ECO:0000313" key="2">
    <source>
        <dbReference type="Proteomes" id="UP000245060"/>
    </source>
</evidence>
<dbReference type="RefSeq" id="WP_235616739.1">
    <property type="nucleotide sequence ID" value="NZ_BFCH01000017.1"/>
</dbReference>
<dbReference type="EMBL" id="BFCH01000017">
    <property type="protein sequence ID" value="GBG38147.1"/>
    <property type="molecule type" value="Genomic_DNA"/>
</dbReference>